<dbReference type="NCBIfam" id="TIGR02454">
    <property type="entry name" value="ECF_T_CbiQ"/>
    <property type="match status" value="1"/>
</dbReference>
<keyword evidence="2" id="KW-1003">Cell membrane</keyword>
<gene>
    <name evidence="7" type="ORF">AVDCRST_MAG29-320</name>
</gene>
<dbReference type="GO" id="GO:0043190">
    <property type="term" value="C:ATP-binding cassette (ABC) transporter complex"/>
    <property type="evidence" value="ECO:0007669"/>
    <property type="project" value="InterPro"/>
</dbReference>
<evidence type="ECO:0000256" key="2">
    <source>
        <dbReference type="ARBA" id="ARBA00022475"/>
    </source>
</evidence>
<feature type="transmembrane region" description="Helical" evidence="6">
    <location>
        <begin position="52"/>
        <end position="69"/>
    </location>
</feature>
<feature type="transmembrane region" description="Helical" evidence="6">
    <location>
        <begin position="238"/>
        <end position="258"/>
    </location>
</feature>
<dbReference type="InterPro" id="IPR003339">
    <property type="entry name" value="ABC/ECF_trnsptr_transmembrane"/>
</dbReference>
<dbReference type="AlphaFoldDB" id="A0A6J4L109"/>
<evidence type="ECO:0000256" key="1">
    <source>
        <dbReference type="ARBA" id="ARBA00004651"/>
    </source>
</evidence>
<evidence type="ECO:0000256" key="4">
    <source>
        <dbReference type="ARBA" id="ARBA00022989"/>
    </source>
</evidence>
<keyword evidence="5 6" id="KW-0472">Membrane</keyword>
<evidence type="ECO:0000256" key="6">
    <source>
        <dbReference type="SAM" id="Phobius"/>
    </source>
</evidence>
<feature type="transmembrane region" description="Helical" evidence="6">
    <location>
        <begin position="27"/>
        <end position="46"/>
    </location>
</feature>
<organism evidence="7">
    <name type="scientific">uncultured Nocardioidaceae bacterium</name>
    <dbReference type="NCBI Taxonomy" id="253824"/>
    <lineage>
        <taxon>Bacteria</taxon>
        <taxon>Bacillati</taxon>
        <taxon>Actinomycetota</taxon>
        <taxon>Actinomycetes</taxon>
        <taxon>Propionibacteriales</taxon>
        <taxon>Nocardioidaceae</taxon>
        <taxon>environmental samples</taxon>
    </lineage>
</organism>
<evidence type="ECO:0000256" key="3">
    <source>
        <dbReference type="ARBA" id="ARBA00022692"/>
    </source>
</evidence>
<feature type="transmembrane region" description="Helical" evidence="6">
    <location>
        <begin position="76"/>
        <end position="94"/>
    </location>
</feature>
<reference evidence="7" key="1">
    <citation type="submission" date="2020-02" db="EMBL/GenBank/DDBJ databases">
        <authorList>
            <person name="Meier V. D."/>
        </authorList>
    </citation>
    <scope>NUCLEOTIDE SEQUENCE</scope>
    <source>
        <strain evidence="7">AVDCRST_MAG29</strain>
    </source>
</reference>
<protein>
    <submittedName>
        <fullName evidence="7">Transmembrane component NikQ of energizing module of nickel ECF transporter</fullName>
    </submittedName>
</protein>
<accession>A0A6J4L109</accession>
<dbReference type="PANTHER" id="PTHR34857">
    <property type="entry name" value="SLL0384 PROTEIN"/>
    <property type="match status" value="1"/>
</dbReference>
<dbReference type="InterPro" id="IPR051611">
    <property type="entry name" value="ECF_transporter_component"/>
</dbReference>
<feature type="transmembrane region" description="Helical" evidence="6">
    <location>
        <begin position="114"/>
        <end position="135"/>
    </location>
</feature>
<comment type="subcellular location">
    <subcellularLocation>
        <location evidence="1">Cell membrane</location>
        <topology evidence="1">Multi-pass membrane protein</topology>
    </subcellularLocation>
</comment>
<evidence type="ECO:0000313" key="7">
    <source>
        <dbReference type="EMBL" id="CAA9321147.1"/>
    </source>
</evidence>
<dbReference type="GO" id="GO:0006824">
    <property type="term" value="P:cobalt ion transport"/>
    <property type="evidence" value="ECO:0007669"/>
    <property type="project" value="InterPro"/>
</dbReference>
<dbReference type="CDD" id="cd16914">
    <property type="entry name" value="EcfT"/>
    <property type="match status" value="1"/>
</dbReference>
<dbReference type="Pfam" id="PF02361">
    <property type="entry name" value="CbiQ"/>
    <property type="match status" value="1"/>
</dbReference>
<name>A0A6J4L109_9ACTN</name>
<keyword evidence="4 6" id="KW-1133">Transmembrane helix</keyword>
<sequence>MSLTAGIVVTGPGPVPTRSTMLRRLPAHVKLVAAITFLLLVVSTPATVGPAWVVYAAAVTVLAWGAGLTGSAFRRAAMIELPFLVFALMLPLVVPGERVEVLGLSLSAAGLIGAWNLLAKATVGVLVSFSLAATTPPRDLLLGLQRLHMPALLVQIMAFMVRYLDVVGDELRRMHIARLSRGFTAHDVRQWGVLARSAGAMFIRSYERGERVHLAMLSRGHTGQLPLLDARPASAGEWLVAAVLPITGAVVCTAAWAFGG</sequence>
<dbReference type="EMBL" id="CADCUG010000030">
    <property type="protein sequence ID" value="CAA9321147.1"/>
    <property type="molecule type" value="Genomic_DNA"/>
</dbReference>
<proteinExistence type="predicted"/>
<dbReference type="PANTHER" id="PTHR34857:SF2">
    <property type="entry name" value="SLL0384 PROTEIN"/>
    <property type="match status" value="1"/>
</dbReference>
<keyword evidence="3 6" id="KW-0812">Transmembrane</keyword>
<evidence type="ECO:0000256" key="5">
    <source>
        <dbReference type="ARBA" id="ARBA00023136"/>
    </source>
</evidence>
<dbReference type="InterPro" id="IPR012809">
    <property type="entry name" value="ECF_CbiQ"/>
</dbReference>